<protein>
    <submittedName>
        <fullName evidence="2">Uncharacterized protein</fullName>
    </submittedName>
</protein>
<evidence type="ECO:0000256" key="1">
    <source>
        <dbReference type="SAM" id="Phobius"/>
    </source>
</evidence>
<name>A0ABS8PQ33_9BACT</name>
<dbReference type="EMBL" id="JAJNEC010000004">
    <property type="protein sequence ID" value="MCD2422408.1"/>
    <property type="molecule type" value="Genomic_DNA"/>
</dbReference>
<proteinExistence type="predicted"/>
<keyword evidence="1" id="KW-1133">Transmembrane helix</keyword>
<evidence type="ECO:0000313" key="2">
    <source>
        <dbReference type="EMBL" id="MCD2422408.1"/>
    </source>
</evidence>
<accession>A0ABS8PQ33</accession>
<feature type="transmembrane region" description="Helical" evidence="1">
    <location>
        <begin position="6"/>
        <end position="25"/>
    </location>
</feature>
<reference evidence="2 3" key="1">
    <citation type="submission" date="2021-11" db="EMBL/GenBank/DDBJ databases">
        <title>Genomic of Niabella pedocola.</title>
        <authorList>
            <person name="Wu T."/>
        </authorList>
    </citation>
    <scope>NUCLEOTIDE SEQUENCE [LARGE SCALE GENOMIC DNA]</scope>
    <source>
        <strain evidence="2 3">JCM 31011</strain>
    </source>
</reference>
<comment type="caution">
    <text evidence="2">The sequence shown here is derived from an EMBL/GenBank/DDBJ whole genome shotgun (WGS) entry which is preliminary data.</text>
</comment>
<keyword evidence="3" id="KW-1185">Reference proteome</keyword>
<dbReference type="Proteomes" id="UP001199816">
    <property type="component" value="Unassembled WGS sequence"/>
</dbReference>
<organism evidence="2 3">
    <name type="scientific">Niabella pedocola</name>
    <dbReference type="NCBI Taxonomy" id="1752077"/>
    <lineage>
        <taxon>Bacteria</taxon>
        <taxon>Pseudomonadati</taxon>
        <taxon>Bacteroidota</taxon>
        <taxon>Chitinophagia</taxon>
        <taxon>Chitinophagales</taxon>
        <taxon>Chitinophagaceae</taxon>
        <taxon>Niabella</taxon>
    </lineage>
</organism>
<dbReference type="RefSeq" id="WP_231003375.1">
    <property type="nucleotide sequence ID" value="NZ_JAJNEC010000004.1"/>
</dbReference>
<evidence type="ECO:0000313" key="3">
    <source>
        <dbReference type="Proteomes" id="UP001199816"/>
    </source>
</evidence>
<keyword evidence="1" id="KW-0472">Membrane</keyword>
<keyword evidence="1" id="KW-0812">Transmembrane</keyword>
<sequence length="53" mass="5966">MKPRIAASFFGTGASVVLNLIVVIATMHRFLFSDQDHTYTDRRLAPDLRICSI</sequence>
<gene>
    <name evidence="2" type="ORF">LQ567_06510</name>
</gene>